<gene>
    <name evidence="1" type="ORF">N8I77_012152</name>
</gene>
<accession>A0AAD9S5K4</accession>
<reference evidence="1" key="1">
    <citation type="submission" date="2023-06" db="EMBL/GenBank/DDBJ databases">
        <authorList>
            <person name="Noh H."/>
        </authorList>
    </citation>
    <scope>NUCLEOTIDE SEQUENCE</scope>
    <source>
        <strain evidence="1">DUCC20226</strain>
    </source>
</reference>
<keyword evidence="2" id="KW-1185">Reference proteome</keyword>
<organism evidence="1 2">
    <name type="scientific">Phomopsis amygdali</name>
    <name type="common">Fusicoccum amygdali</name>
    <dbReference type="NCBI Taxonomy" id="1214568"/>
    <lineage>
        <taxon>Eukaryota</taxon>
        <taxon>Fungi</taxon>
        <taxon>Dikarya</taxon>
        <taxon>Ascomycota</taxon>
        <taxon>Pezizomycotina</taxon>
        <taxon>Sordariomycetes</taxon>
        <taxon>Sordariomycetidae</taxon>
        <taxon>Diaporthales</taxon>
        <taxon>Diaporthaceae</taxon>
        <taxon>Diaporthe</taxon>
    </lineage>
</organism>
<name>A0AAD9S5K4_PHOAM</name>
<dbReference type="Proteomes" id="UP001265746">
    <property type="component" value="Unassembled WGS sequence"/>
</dbReference>
<comment type="caution">
    <text evidence="1">The sequence shown here is derived from an EMBL/GenBank/DDBJ whole genome shotgun (WGS) entry which is preliminary data.</text>
</comment>
<sequence>MSFGFSPGDIVMLGKFLLQVRGALKEDDGSRVQYLRATKQCNDFDAVLTSIRRLDLSNATESFKEQLAQCTFDTQGVINDFRQTVARYEKSMGESSSRGKFASAPRKIQWAFDAADDLDDFRKRLQSQLDRIQITLQGNVWEMVAKLEQRTQFLDGPTSLIVAPTGVSIRRNTWMAGGTAAPLIQEPVYQNIDFIGNLLFGRFFSNPLPQSRKWGEPLLSRMICLVPWLYAQLDPPHPSSLATKSN</sequence>
<protein>
    <submittedName>
        <fullName evidence="1">Uncharacterized protein</fullName>
    </submittedName>
</protein>
<dbReference type="PANTHER" id="PTHR38886">
    <property type="entry name" value="SESA DOMAIN-CONTAINING PROTEIN"/>
    <property type="match status" value="1"/>
</dbReference>
<proteinExistence type="predicted"/>
<dbReference type="AlphaFoldDB" id="A0AAD9S5K4"/>
<evidence type="ECO:0000313" key="2">
    <source>
        <dbReference type="Proteomes" id="UP001265746"/>
    </source>
</evidence>
<dbReference type="EMBL" id="JAUJFL010000008">
    <property type="protein sequence ID" value="KAK2598764.1"/>
    <property type="molecule type" value="Genomic_DNA"/>
</dbReference>
<evidence type="ECO:0000313" key="1">
    <source>
        <dbReference type="EMBL" id="KAK2598764.1"/>
    </source>
</evidence>
<dbReference type="PANTHER" id="PTHR38886:SF1">
    <property type="entry name" value="NACHT-NTPASE AND P-LOOP NTPASES N-TERMINAL DOMAIN-CONTAINING PROTEIN"/>
    <property type="match status" value="1"/>
</dbReference>